<dbReference type="AlphaFoldDB" id="A0A0J6XEM1"/>
<evidence type="ECO:0000313" key="2">
    <source>
        <dbReference type="EMBL" id="KMO94410.1"/>
    </source>
</evidence>
<dbReference type="Proteomes" id="UP000035932">
    <property type="component" value="Unassembled WGS sequence"/>
</dbReference>
<evidence type="ECO:0000256" key="1">
    <source>
        <dbReference type="SAM" id="SignalP"/>
    </source>
</evidence>
<organism evidence="2 3">
    <name type="scientific">Streptomyces roseus</name>
    <dbReference type="NCBI Taxonomy" id="66430"/>
    <lineage>
        <taxon>Bacteria</taxon>
        <taxon>Bacillati</taxon>
        <taxon>Actinomycetota</taxon>
        <taxon>Actinomycetes</taxon>
        <taxon>Kitasatosporales</taxon>
        <taxon>Streptomycetaceae</taxon>
        <taxon>Streptomyces</taxon>
    </lineage>
</organism>
<gene>
    <name evidence="2" type="ORF">ACS04_29140</name>
</gene>
<accession>A0A0J6XEM1</accession>
<comment type="caution">
    <text evidence="2">The sequence shown here is derived from an EMBL/GenBank/DDBJ whole genome shotgun (WGS) entry which is preliminary data.</text>
</comment>
<evidence type="ECO:0000313" key="3">
    <source>
        <dbReference type="Proteomes" id="UP000035932"/>
    </source>
</evidence>
<dbReference type="OrthoDB" id="4327047at2"/>
<dbReference type="STRING" id="66430.ACS04_29140"/>
<feature type="signal peptide" evidence="1">
    <location>
        <begin position="1"/>
        <end position="36"/>
    </location>
</feature>
<proteinExistence type="predicted"/>
<feature type="chain" id="PRO_5005284613" description="SH3b domain-containing protein" evidence="1">
    <location>
        <begin position="37"/>
        <end position="122"/>
    </location>
</feature>
<keyword evidence="3" id="KW-1185">Reference proteome</keyword>
<sequence>MKSILEERRLRRWGRAAAVGAAGALLALTAATPAGAAASPKTTSLTPAYDSPFAPQALVGGIFGGWPVTMRCWRDGAWANGTNRWFYVEGGGYNPFSGRPAYVRGFVSANKITNQIKVDRCR</sequence>
<reference evidence="2 3" key="1">
    <citation type="submission" date="2015-06" db="EMBL/GenBank/DDBJ databases">
        <title>Recapitulation of the evolution of biosynthetic gene clusters reveals hidden chemical diversity on bacterial genomes.</title>
        <authorList>
            <person name="Cruz-Morales P."/>
            <person name="Martinez-Guerrero C."/>
            <person name="Morales-Escalante M.A."/>
            <person name="Yanez-Guerra L.A."/>
            <person name="Kopp J.F."/>
            <person name="Feldmann J."/>
            <person name="Ramos-Aboites H.E."/>
            <person name="Barona-Gomez F."/>
        </authorList>
    </citation>
    <scope>NUCLEOTIDE SEQUENCE [LARGE SCALE GENOMIC DNA]</scope>
    <source>
        <strain evidence="2 3">ATCC 31245</strain>
    </source>
</reference>
<protein>
    <recommendedName>
        <fullName evidence="4">SH3b domain-containing protein</fullName>
    </recommendedName>
</protein>
<dbReference type="EMBL" id="LFML01000127">
    <property type="protein sequence ID" value="KMO94410.1"/>
    <property type="molecule type" value="Genomic_DNA"/>
</dbReference>
<keyword evidence="1" id="KW-0732">Signal</keyword>
<evidence type="ECO:0008006" key="4">
    <source>
        <dbReference type="Google" id="ProtNLM"/>
    </source>
</evidence>
<dbReference type="PATRIC" id="fig|66430.4.peg.1514"/>
<name>A0A0J6XEM1_9ACTN</name>
<dbReference type="RefSeq" id="WP_048479801.1">
    <property type="nucleotide sequence ID" value="NZ_JBIRUD010000014.1"/>
</dbReference>